<organism evidence="3 4">
    <name type="scientific">Hyaloscypha hepaticicola</name>
    <dbReference type="NCBI Taxonomy" id="2082293"/>
    <lineage>
        <taxon>Eukaryota</taxon>
        <taxon>Fungi</taxon>
        <taxon>Dikarya</taxon>
        <taxon>Ascomycota</taxon>
        <taxon>Pezizomycotina</taxon>
        <taxon>Leotiomycetes</taxon>
        <taxon>Helotiales</taxon>
        <taxon>Hyaloscyphaceae</taxon>
        <taxon>Hyaloscypha</taxon>
    </lineage>
</organism>
<dbReference type="AlphaFoldDB" id="A0A2J6QFA1"/>
<feature type="compositionally biased region" description="Basic and acidic residues" evidence="2">
    <location>
        <begin position="1"/>
        <end position="10"/>
    </location>
</feature>
<keyword evidence="1" id="KW-0853">WD repeat</keyword>
<proteinExistence type="predicted"/>
<evidence type="ECO:0000256" key="2">
    <source>
        <dbReference type="SAM" id="MobiDB-lite"/>
    </source>
</evidence>
<reference evidence="3 4" key="1">
    <citation type="submission" date="2016-05" db="EMBL/GenBank/DDBJ databases">
        <title>A degradative enzymes factory behind the ericoid mycorrhizal symbiosis.</title>
        <authorList>
            <consortium name="DOE Joint Genome Institute"/>
            <person name="Martino E."/>
            <person name="Morin E."/>
            <person name="Grelet G."/>
            <person name="Kuo A."/>
            <person name="Kohler A."/>
            <person name="Daghino S."/>
            <person name="Barry K."/>
            <person name="Choi C."/>
            <person name="Cichocki N."/>
            <person name="Clum A."/>
            <person name="Copeland A."/>
            <person name="Hainaut M."/>
            <person name="Haridas S."/>
            <person name="Labutti K."/>
            <person name="Lindquist E."/>
            <person name="Lipzen A."/>
            <person name="Khouja H.-R."/>
            <person name="Murat C."/>
            <person name="Ohm R."/>
            <person name="Olson A."/>
            <person name="Spatafora J."/>
            <person name="Veneault-Fourrey C."/>
            <person name="Henrissat B."/>
            <person name="Grigoriev I."/>
            <person name="Martin F."/>
            <person name="Perotto S."/>
        </authorList>
    </citation>
    <scope>NUCLEOTIDE SEQUENCE [LARGE SCALE GENOMIC DNA]</scope>
    <source>
        <strain evidence="3 4">UAMH 7357</strain>
    </source>
</reference>
<feature type="region of interest" description="Disordered" evidence="2">
    <location>
        <begin position="1"/>
        <end position="21"/>
    </location>
</feature>
<dbReference type="InterPro" id="IPR001680">
    <property type="entry name" value="WD40_rpt"/>
</dbReference>
<dbReference type="OrthoDB" id="20669at2759"/>
<evidence type="ECO:0000256" key="1">
    <source>
        <dbReference type="PROSITE-ProRule" id="PRU00221"/>
    </source>
</evidence>
<evidence type="ECO:0000313" key="4">
    <source>
        <dbReference type="Proteomes" id="UP000235672"/>
    </source>
</evidence>
<keyword evidence="4" id="KW-1185">Reference proteome</keyword>
<accession>A0A2J6QFA1</accession>
<dbReference type="SMART" id="SM00320">
    <property type="entry name" value="WD40"/>
    <property type="match status" value="3"/>
</dbReference>
<feature type="repeat" description="WD" evidence="1">
    <location>
        <begin position="545"/>
        <end position="577"/>
    </location>
</feature>
<dbReference type="EMBL" id="KZ613471">
    <property type="protein sequence ID" value="PMD24932.1"/>
    <property type="molecule type" value="Genomic_DNA"/>
</dbReference>
<dbReference type="SUPFAM" id="SSF50978">
    <property type="entry name" value="WD40 repeat-like"/>
    <property type="match status" value="1"/>
</dbReference>
<protein>
    <submittedName>
        <fullName evidence="3">WD40 repeat-like protein</fullName>
    </submittedName>
</protein>
<dbReference type="PANTHER" id="PTHR43991">
    <property type="entry name" value="WD REPEAT PROTEIN (AFU_ORTHOLOGUE AFUA_8G05640)-RELATED"/>
    <property type="match status" value="1"/>
</dbReference>
<gene>
    <name evidence="3" type="ORF">NA56DRAFT_565571</name>
</gene>
<dbReference type="Gene3D" id="2.130.10.10">
    <property type="entry name" value="YVTN repeat-like/Quinoprotein amine dehydrogenase"/>
    <property type="match status" value="1"/>
</dbReference>
<dbReference type="Proteomes" id="UP000235672">
    <property type="component" value="Unassembled WGS sequence"/>
</dbReference>
<dbReference type="InterPro" id="IPR036322">
    <property type="entry name" value="WD40_repeat_dom_sf"/>
</dbReference>
<dbReference type="STRING" id="1745343.A0A2J6QFA1"/>
<sequence>MEERSDTHDMSDEDQDMSDGGAELTMTLSHAEELNAELDLLDAEVMGHDNLVGLFPETHYSSITENQFQYSSSFTNPDQYSNEFLDQPEEGVDVFMQGTADTTNLPTSLSAVSLQLQHIQDGQEHEDSAEAAEAFHGTAFTNNSTPSILLPFFSLQAASNFSSGNAPQAEFVSLEEMVLSHASAGSTNPPQLGTNAPDTLGIVISPLHTHLNVAQSFPISFSNFPLENNSDTDPNEVDDQSNLGLGEFLYNWGVSTSVGEESKKRPRGPALPALYRQRSQELAPVQIEDLQGDKCDIQRIDWKELGVSRLEARQMRRSTYRNYTNLRFSYQWHPRLNGSRLSDDQDYFRFRRMDFDQNVNLSHFQLRNLIACASRDHTFYAGKSRILHWNPKSGMSPSTAMDLTDPVVQPIHSFQGGIQISTLTAAHNILVAGGFCGEYGLVNLRAQKDTKHTEGLITDHPNSITNHVQVHLSRSSSLPLASFASNDMGMRVLDISTNKFITEHKYEHAINCSAVSPDQRLRVLVGDTRSVMICNAETGEILQNLEGHRDFGFACDWADDGWTVATGNQDMQVKIWDARKWTTTNGLACPIATVAAEMAGVRKLKFSPLGSGKRLLLAAEPADFINVIDAESFTSKQTLNFFGEIGGLDFTNGGQDLYVAICDHMRGGIMEFERCDLASSSFYNLEEYEDKKHRRRIRRRREGYDWAATDNDVLKHPKSTGTHEQRLRRAAALGTTMGHF</sequence>
<dbReference type="PROSITE" id="PS50294">
    <property type="entry name" value="WD_REPEATS_REGION"/>
    <property type="match status" value="1"/>
</dbReference>
<dbReference type="PROSITE" id="PS50082">
    <property type="entry name" value="WD_REPEATS_2"/>
    <property type="match status" value="1"/>
</dbReference>
<dbReference type="InterPro" id="IPR015943">
    <property type="entry name" value="WD40/YVTN_repeat-like_dom_sf"/>
</dbReference>
<evidence type="ECO:0000313" key="3">
    <source>
        <dbReference type="EMBL" id="PMD24932.1"/>
    </source>
</evidence>
<name>A0A2J6QFA1_9HELO</name>
<dbReference type="PANTHER" id="PTHR43991:SF12">
    <property type="entry name" value="WD REPEAT PROTEIN (AFU_ORTHOLOGUE AFUA_8G05640)"/>
    <property type="match status" value="1"/>
</dbReference>